<evidence type="ECO:0000259" key="17">
    <source>
        <dbReference type="PROSITE" id="PS50109"/>
    </source>
</evidence>
<dbReference type="PIRSF" id="PIRSF037434">
    <property type="entry name" value="STHK_ChrS"/>
    <property type="match status" value="1"/>
</dbReference>
<evidence type="ECO:0000256" key="16">
    <source>
        <dbReference type="SAM" id="Phobius"/>
    </source>
</evidence>
<evidence type="ECO:0000256" key="6">
    <source>
        <dbReference type="ARBA" id="ARBA00022485"/>
    </source>
</evidence>
<keyword evidence="16" id="KW-0812">Transmembrane</keyword>
<feature type="transmembrane region" description="Helical" evidence="16">
    <location>
        <begin position="80"/>
        <end position="105"/>
    </location>
</feature>
<sequence length="410" mass="43748">MVGVSPSELGGTQVRRAAWTFTLVGLGVLACTTVAAVLAHALTHRDWAVTLGLVGVAAVWLLGMLEVFPRRQDWRLVTVYYAGLLLLGTALVVRDGTFIAFAAVGYPFAFALLRPRWSFFGVAATAVLPLLVIYGFEPEPAVPLWVLLLSVCAPLLHAGWLVGTESEKRRRANAELAASLRESAQLQAQLLRHARESGVAEERRRLAGEIHDSLAQGLSGVVAQLQAAERTGADTVAHRKHLTRAKTLARDSLTEARRSVLALCPEALDRGGLPDALSELGRTWSADSSVPVTVRVHGAPVPLATGTETALYRAAQEALHNIGKHARATRAGISLSYVDNVVLLDVHDDGAGFEPARCRVRGDGTGFGLRAMRRRVESLGGTLTVESEPGTGTTINLQLPLVRESEGGPA</sequence>
<keyword evidence="8" id="KW-0808">Transferase</keyword>
<comment type="caution">
    <text evidence="18">The sequence shown here is derived from an EMBL/GenBank/DDBJ whole genome shotgun (WGS) entry which is preliminary data.</text>
</comment>
<reference evidence="18 19" key="1">
    <citation type="submission" date="2019-02" db="EMBL/GenBank/DDBJ databases">
        <title>Draft genome sequence of Amycolatopsis sp. 8-3EHSu isolated from roots of Suaeda maritima.</title>
        <authorList>
            <person name="Duangmal K."/>
            <person name="Chantavorakit T."/>
        </authorList>
    </citation>
    <scope>NUCLEOTIDE SEQUENCE [LARGE SCALE GENOMIC DNA]</scope>
    <source>
        <strain evidence="18 19">8-3EHSu</strain>
    </source>
</reference>
<name>A0A4Q7J884_9PSEU</name>
<evidence type="ECO:0000256" key="5">
    <source>
        <dbReference type="ARBA" id="ARBA00017322"/>
    </source>
</evidence>
<dbReference type="EMBL" id="SFCC01000009">
    <property type="protein sequence ID" value="RZQ62294.1"/>
    <property type="molecule type" value="Genomic_DNA"/>
</dbReference>
<evidence type="ECO:0000256" key="8">
    <source>
        <dbReference type="ARBA" id="ARBA00022679"/>
    </source>
</evidence>
<dbReference type="SUPFAM" id="SSF55874">
    <property type="entry name" value="ATPase domain of HSP90 chaperone/DNA topoisomerase II/histidine kinase"/>
    <property type="match status" value="1"/>
</dbReference>
<feature type="transmembrane region" description="Helical" evidence="16">
    <location>
        <begin position="17"/>
        <end position="40"/>
    </location>
</feature>
<dbReference type="InterPro" id="IPR004358">
    <property type="entry name" value="Sig_transdc_His_kin-like_C"/>
</dbReference>
<dbReference type="Proteomes" id="UP000292003">
    <property type="component" value="Unassembled WGS sequence"/>
</dbReference>
<evidence type="ECO:0000313" key="19">
    <source>
        <dbReference type="Proteomes" id="UP000292003"/>
    </source>
</evidence>
<dbReference type="GO" id="GO:0051539">
    <property type="term" value="F:4 iron, 4 sulfur cluster binding"/>
    <property type="evidence" value="ECO:0007669"/>
    <property type="project" value="UniProtKB-KW"/>
</dbReference>
<dbReference type="CDD" id="cd16917">
    <property type="entry name" value="HATPase_UhpB-NarQ-NarX-like"/>
    <property type="match status" value="1"/>
</dbReference>
<keyword evidence="16" id="KW-0472">Membrane</keyword>
<dbReference type="GO" id="GO:0046983">
    <property type="term" value="F:protein dimerization activity"/>
    <property type="evidence" value="ECO:0007669"/>
    <property type="project" value="InterPro"/>
</dbReference>
<keyword evidence="6" id="KW-0004">4Fe-4S</keyword>
<keyword evidence="12" id="KW-0902">Two-component regulatory system</keyword>
<evidence type="ECO:0000256" key="14">
    <source>
        <dbReference type="ARBA" id="ARBA00024827"/>
    </source>
</evidence>
<evidence type="ECO:0000313" key="18">
    <source>
        <dbReference type="EMBL" id="RZQ62294.1"/>
    </source>
</evidence>
<dbReference type="GO" id="GO:0000155">
    <property type="term" value="F:phosphorelay sensor kinase activity"/>
    <property type="evidence" value="ECO:0007669"/>
    <property type="project" value="InterPro"/>
</dbReference>
<dbReference type="InterPro" id="IPR017205">
    <property type="entry name" value="Sig_transdc_His_kinase_ChrS"/>
</dbReference>
<proteinExistence type="predicted"/>
<evidence type="ECO:0000256" key="2">
    <source>
        <dbReference type="ARBA" id="ARBA00001966"/>
    </source>
</evidence>
<comment type="subcellular location">
    <subcellularLocation>
        <location evidence="3">Cytoplasm</location>
    </subcellularLocation>
</comment>
<evidence type="ECO:0000256" key="9">
    <source>
        <dbReference type="ARBA" id="ARBA00022723"/>
    </source>
</evidence>
<dbReference type="OrthoDB" id="144293at2"/>
<dbReference type="InterPro" id="IPR011712">
    <property type="entry name" value="Sig_transdc_His_kin_sub3_dim/P"/>
</dbReference>
<dbReference type="GO" id="GO:0005737">
    <property type="term" value="C:cytoplasm"/>
    <property type="evidence" value="ECO:0007669"/>
    <property type="project" value="UniProtKB-SubCell"/>
</dbReference>
<feature type="transmembrane region" description="Helical" evidence="16">
    <location>
        <begin position="142"/>
        <end position="162"/>
    </location>
</feature>
<keyword evidence="9" id="KW-0479">Metal-binding</keyword>
<evidence type="ECO:0000256" key="4">
    <source>
        <dbReference type="ARBA" id="ARBA00012438"/>
    </source>
</evidence>
<dbReference type="PRINTS" id="PR00344">
    <property type="entry name" value="BCTRLSENSOR"/>
</dbReference>
<comment type="cofactor">
    <cofactor evidence="2">
        <name>[4Fe-4S] cluster</name>
        <dbReference type="ChEBI" id="CHEBI:49883"/>
    </cofactor>
</comment>
<feature type="domain" description="Histidine kinase" evidence="17">
    <location>
        <begin position="209"/>
        <end position="403"/>
    </location>
</feature>
<keyword evidence="11" id="KW-0408">Iron</keyword>
<keyword evidence="19" id="KW-1185">Reference proteome</keyword>
<dbReference type="Pfam" id="PF07730">
    <property type="entry name" value="HisKA_3"/>
    <property type="match status" value="1"/>
</dbReference>
<dbReference type="GO" id="GO:0046872">
    <property type="term" value="F:metal ion binding"/>
    <property type="evidence" value="ECO:0007669"/>
    <property type="project" value="UniProtKB-KW"/>
</dbReference>
<dbReference type="EC" id="2.7.13.3" evidence="4"/>
<evidence type="ECO:0000256" key="3">
    <source>
        <dbReference type="ARBA" id="ARBA00004496"/>
    </source>
</evidence>
<evidence type="ECO:0000256" key="13">
    <source>
        <dbReference type="ARBA" id="ARBA00023014"/>
    </source>
</evidence>
<accession>A0A4Q7J884</accession>
<evidence type="ECO:0000256" key="12">
    <source>
        <dbReference type="ARBA" id="ARBA00023012"/>
    </source>
</evidence>
<keyword evidence="10 18" id="KW-0418">Kinase</keyword>
<dbReference type="Gene3D" id="1.20.5.1930">
    <property type="match status" value="1"/>
</dbReference>
<evidence type="ECO:0000256" key="1">
    <source>
        <dbReference type="ARBA" id="ARBA00000085"/>
    </source>
</evidence>
<gene>
    <name evidence="18" type="ORF">EWH70_18620</name>
</gene>
<feature type="transmembrane region" description="Helical" evidence="16">
    <location>
        <begin position="47"/>
        <end position="68"/>
    </location>
</feature>
<protein>
    <recommendedName>
        <fullName evidence="5">Oxygen sensor histidine kinase NreB</fullName>
        <ecNumber evidence="4">2.7.13.3</ecNumber>
    </recommendedName>
    <alternativeName>
        <fullName evidence="15">Nitrogen regulation protein B</fullName>
    </alternativeName>
</protein>
<dbReference type="Pfam" id="PF02518">
    <property type="entry name" value="HATPase_c"/>
    <property type="match status" value="1"/>
</dbReference>
<dbReference type="PANTHER" id="PTHR24421:SF62">
    <property type="entry name" value="SENSORY TRANSDUCTION HISTIDINE KINASE"/>
    <property type="match status" value="1"/>
</dbReference>
<dbReference type="PROSITE" id="PS50109">
    <property type="entry name" value="HIS_KIN"/>
    <property type="match status" value="1"/>
</dbReference>
<evidence type="ECO:0000256" key="7">
    <source>
        <dbReference type="ARBA" id="ARBA00022490"/>
    </source>
</evidence>
<comment type="function">
    <text evidence="14">Member of the two-component regulatory system NreB/NreC involved in the control of dissimilatory nitrate/nitrite reduction in response to oxygen. NreB functions as a direct oxygen sensor histidine kinase which is autophosphorylated, in the absence of oxygen, probably at the conserved histidine residue, and transfers its phosphate group probably to a conserved aspartate residue of NreC. NreB/NreC activates the expression of the nitrate (narGHJI) and nitrite (nir) reductase operons, as well as the putative nitrate transporter gene narT.</text>
</comment>
<evidence type="ECO:0000256" key="15">
    <source>
        <dbReference type="ARBA" id="ARBA00030800"/>
    </source>
</evidence>
<feature type="transmembrane region" description="Helical" evidence="16">
    <location>
        <begin position="117"/>
        <end position="136"/>
    </location>
</feature>
<keyword evidence="16" id="KW-1133">Transmembrane helix</keyword>
<evidence type="ECO:0000256" key="10">
    <source>
        <dbReference type="ARBA" id="ARBA00022777"/>
    </source>
</evidence>
<evidence type="ECO:0000256" key="11">
    <source>
        <dbReference type="ARBA" id="ARBA00023004"/>
    </source>
</evidence>
<dbReference type="InterPro" id="IPR036890">
    <property type="entry name" value="HATPase_C_sf"/>
</dbReference>
<dbReference type="Gene3D" id="3.30.565.10">
    <property type="entry name" value="Histidine kinase-like ATPase, C-terminal domain"/>
    <property type="match status" value="1"/>
</dbReference>
<organism evidence="18 19">
    <name type="scientific">Amycolatopsis suaedae</name>
    <dbReference type="NCBI Taxonomy" id="2510978"/>
    <lineage>
        <taxon>Bacteria</taxon>
        <taxon>Bacillati</taxon>
        <taxon>Actinomycetota</taxon>
        <taxon>Actinomycetes</taxon>
        <taxon>Pseudonocardiales</taxon>
        <taxon>Pseudonocardiaceae</taxon>
        <taxon>Amycolatopsis</taxon>
    </lineage>
</organism>
<comment type="catalytic activity">
    <reaction evidence="1">
        <text>ATP + protein L-histidine = ADP + protein N-phospho-L-histidine.</text>
        <dbReference type="EC" id="2.7.13.3"/>
    </reaction>
</comment>
<dbReference type="AlphaFoldDB" id="A0A4Q7J884"/>
<dbReference type="InterPro" id="IPR003594">
    <property type="entry name" value="HATPase_dom"/>
</dbReference>
<dbReference type="InterPro" id="IPR005467">
    <property type="entry name" value="His_kinase_dom"/>
</dbReference>
<keyword evidence="13" id="KW-0411">Iron-sulfur</keyword>
<dbReference type="RefSeq" id="WP_130476722.1">
    <property type="nucleotide sequence ID" value="NZ_SFCC01000009.1"/>
</dbReference>
<dbReference type="InterPro" id="IPR050482">
    <property type="entry name" value="Sensor_HK_TwoCompSys"/>
</dbReference>
<dbReference type="SMART" id="SM00387">
    <property type="entry name" value="HATPase_c"/>
    <property type="match status" value="1"/>
</dbReference>
<keyword evidence="7" id="KW-0963">Cytoplasm</keyword>
<dbReference type="GO" id="GO:0016020">
    <property type="term" value="C:membrane"/>
    <property type="evidence" value="ECO:0007669"/>
    <property type="project" value="InterPro"/>
</dbReference>
<dbReference type="PANTHER" id="PTHR24421">
    <property type="entry name" value="NITRATE/NITRITE SENSOR PROTEIN NARX-RELATED"/>
    <property type="match status" value="1"/>
</dbReference>